<dbReference type="InParanoid" id="A0A1Y2DJ74"/>
<evidence type="ECO:0000313" key="2">
    <source>
        <dbReference type="Proteomes" id="UP000193689"/>
    </source>
</evidence>
<dbReference type="RefSeq" id="XP_040711920.1">
    <property type="nucleotide sequence ID" value="XM_040861062.1"/>
</dbReference>
<dbReference type="OrthoDB" id="1535081at2759"/>
<sequence length="66" mass="7383">MKKVYSKHLVCDVVLPATGATSVLTSMDVAMNALLSALERTEPEFRVVKEWNDPRRYDSSIEAELA</sequence>
<organism evidence="1 2">
    <name type="scientific">Pseudomassariella vexata</name>
    <dbReference type="NCBI Taxonomy" id="1141098"/>
    <lineage>
        <taxon>Eukaryota</taxon>
        <taxon>Fungi</taxon>
        <taxon>Dikarya</taxon>
        <taxon>Ascomycota</taxon>
        <taxon>Pezizomycotina</taxon>
        <taxon>Sordariomycetes</taxon>
        <taxon>Xylariomycetidae</taxon>
        <taxon>Amphisphaeriales</taxon>
        <taxon>Pseudomassariaceae</taxon>
        <taxon>Pseudomassariella</taxon>
    </lineage>
</organism>
<keyword evidence="2" id="KW-1185">Reference proteome</keyword>
<dbReference type="GeneID" id="63777274"/>
<name>A0A1Y2DJ74_9PEZI</name>
<evidence type="ECO:0000313" key="1">
    <source>
        <dbReference type="EMBL" id="ORY59226.1"/>
    </source>
</evidence>
<dbReference type="AlphaFoldDB" id="A0A1Y2DJ74"/>
<dbReference type="Proteomes" id="UP000193689">
    <property type="component" value="Unassembled WGS sequence"/>
</dbReference>
<comment type="caution">
    <text evidence="1">The sequence shown here is derived from an EMBL/GenBank/DDBJ whole genome shotgun (WGS) entry which is preliminary data.</text>
</comment>
<accession>A0A1Y2DJ74</accession>
<dbReference type="InterPro" id="IPR029063">
    <property type="entry name" value="SAM-dependent_MTases_sf"/>
</dbReference>
<gene>
    <name evidence="1" type="ORF">BCR38DRAFT_445952</name>
</gene>
<protein>
    <submittedName>
        <fullName evidence="1">Uncharacterized protein</fullName>
    </submittedName>
</protein>
<dbReference type="Gene3D" id="3.40.50.150">
    <property type="entry name" value="Vaccinia Virus protein VP39"/>
    <property type="match status" value="1"/>
</dbReference>
<dbReference type="EMBL" id="MCFJ01000014">
    <property type="protein sequence ID" value="ORY59226.1"/>
    <property type="molecule type" value="Genomic_DNA"/>
</dbReference>
<reference evidence="1 2" key="1">
    <citation type="submission" date="2016-07" db="EMBL/GenBank/DDBJ databases">
        <title>Pervasive Adenine N6-methylation of Active Genes in Fungi.</title>
        <authorList>
            <consortium name="DOE Joint Genome Institute"/>
            <person name="Mondo S.J."/>
            <person name="Dannebaum R.O."/>
            <person name="Kuo R.C."/>
            <person name="Labutti K."/>
            <person name="Haridas S."/>
            <person name="Kuo A."/>
            <person name="Salamov A."/>
            <person name="Ahrendt S.R."/>
            <person name="Lipzen A."/>
            <person name="Sullivan W."/>
            <person name="Andreopoulos W.B."/>
            <person name="Clum A."/>
            <person name="Lindquist E."/>
            <person name="Daum C."/>
            <person name="Ramamoorthy G.K."/>
            <person name="Gryganskyi A."/>
            <person name="Culley D."/>
            <person name="Magnuson J.K."/>
            <person name="James T.Y."/>
            <person name="O'Malley M.A."/>
            <person name="Stajich J.E."/>
            <person name="Spatafora J.W."/>
            <person name="Visel A."/>
            <person name="Grigoriev I.V."/>
        </authorList>
    </citation>
    <scope>NUCLEOTIDE SEQUENCE [LARGE SCALE GENOMIC DNA]</scope>
    <source>
        <strain evidence="1 2">CBS 129021</strain>
    </source>
</reference>
<proteinExistence type="predicted"/>